<name>A0A9P6IMD9_9FUNG</name>
<evidence type="ECO:0000256" key="1">
    <source>
        <dbReference type="SAM" id="MobiDB-lite"/>
    </source>
</evidence>
<dbReference type="Proteomes" id="UP000749646">
    <property type="component" value="Unassembled WGS sequence"/>
</dbReference>
<keyword evidence="3" id="KW-1185">Reference proteome</keyword>
<gene>
    <name evidence="2" type="ORF">BGZ65_007144</name>
</gene>
<evidence type="ECO:0000313" key="3">
    <source>
        <dbReference type="Proteomes" id="UP000749646"/>
    </source>
</evidence>
<dbReference type="OrthoDB" id="2447334at2759"/>
<feature type="non-terminal residue" evidence="2">
    <location>
        <position position="1"/>
    </location>
</feature>
<comment type="caution">
    <text evidence="2">The sequence shown here is derived from an EMBL/GenBank/DDBJ whole genome shotgun (WGS) entry which is preliminary data.</text>
</comment>
<organism evidence="2 3">
    <name type="scientific">Modicella reniformis</name>
    <dbReference type="NCBI Taxonomy" id="1440133"/>
    <lineage>
        <taxon>Eukaryota</taxon>
        <taxon>Fungi</taxon>
        <taxon>Fungi incertae sedis</taxon>
        <taxon>Mucoromycota</taxon>
        <taxon>Mortierellomycotina</taxon>
        <taxon>Mortierellomycetes</taxon>
        <taxon>Mortierellales</taxon>
        <taxon>Mortierellaceae</taxon>
        <taxon>Modicella</taxon>
    </lineage>
</organism>
<protein>
    <submittedName>
        <fullName evidence="2">Uncharacterized protein</fullName>
    </submittedName>
</protein>
<accession>A0A9P6IMD9</accession>
<feature type="region of interest" description="Disordered" evidence="1">
    <location>
        <begin position="312"/>
        <end position="333"/>
    </location>
</feature>
<dbReference type="AlphaFoldDB" id="A0A9P6IMD9"/>
<evidence type="ECO:0000313" key="2">
    <source>
        <dbReference type="EMBL" id="KAF9926765.1"/>
    </source>
</evidence>
<sequence length="333" mass="36988">IAESIKDLGYESALHSFIIEDVAEVIGLFPSDDDKAALRDVIEERRSEQLATLSLSEVAFLHLYDVSPEEMKNICKSGWGSMGSTLSDIPDEDFRALVHYCIGHLCRVYQMNSMSLPREQSEAWYMAKLWGFLNIIFDSDEGLEHQPGEVLCYASGQQITDGLVLSAHTRLELCIIEAVKKDGVACTKALLDTRKMAKAMKNMHNEIRAKATESIHSQLITYGIRISGASIALYTLRQRQGRFYQLCNEGTVTFPAKWDSSGVTTKLILSVLEWVLAFKKDMSVMANKFPDWTYMPVGGIKPGVQDHQAATLTTPINSPRLSPVTTPGQASCT</sequence>
<dbReference type="EMBL" id="JAAAHW010010385">
    <property type="protein sequence ID" value="KAF9926765.1"/>
    <property type="molecule type" value="Genomic_DNA"/>
</dbReference>
<reference evidence="2" key="1">
    <citation type="journal article" date="2020" name="Fungal Divers.">
        <title>Resolving the Mortierellaceae phylogeny through synthesis of multi-gene phylogenetics and phylogenomics.</title>
        <authorList>
            <person name="Vandepol N."/>
            <person name="Liber J."/>
            <person name="Desiro A."/>
            <person name="Na H."/>
            <person name="Kennedy M."/>
            <person name="Barry K."/>
            <person name="Grigoriev I.V."/>
            <person name="Miller A.N."/>
            <person name="O'Donnell K."/>
            <person name="Stajich J.E."/>
            <person name="Bonito G."/>
        </authorList>
    </citation>
    <scope>NUCLEOTIDE SEQUENCE</scope>
    <source>
        <strain evidence="2">MES-2147</strain>
    </source>
</reference>
<proteinExistence type="predicted"/>